<dbReference type="AlphaFoldDB" id="A0A4Y2IDN7"/>
<accession>A0A4Y2IDN7</accession>
<protein>
    <submittedName>
        <fullName evidence="1">Uncharacterized protein</fullName>
    </submittedName>
</protein>
<gene>
    <name evidence="1" type="ORF">AVEN_7016_1</name>
</gene>
<proteinExistence type="predicted"/>
<evidence type="ECO:0000313" key="2">
    <source>
        <dbReference type="Proteomes" id="UP000499080"/>
    </source>
</evidence>
<organism evidence="1 2">
    <name type="scientific">Araneus ventricosus</name>
    <name type="common">Orbweaver spider</name>
    <name type="synonym">Epeira ventricosa</name>
    <dbReference type="NCBI Taxonomy" id="182803"/>
    <lineage>
        <taxon>Eukaryota</taxon>
        <taxon>Metazoa</taxon>
        <taxon>Ecdysozoa</taxon>
        <taxon>Arthropoda</taxon>
        <taxon>Chelicerata</taxon>
        <taxon>Arachnida</taxon>
        <taxon>Araneae</taxon>
        <taxon>Araneomorphae</taxon>
        <taxon>Entelegynae</taxon>
        <taxon>Araneoidea</taxon>
        <taxon>Araneidae</taxon>
        <taxon>Araneus</taxon>
    </lineage>
</organism>
<sequence>MLFYDICNIIFLLVLRLLWLRGRLPVWRPESRSLVTLFQDGPSCLWPWCIPNQSKVRWPPAYIVWRRVTARLSSSSSDVTVQNDEVHPKINLVLLQNKR</sequence>
<name>A0A4Y2IDN7_ARAVE</name>
<dbReference type="EMBL" id="BGPR01002577">
    <property type="protein sequence ID" value="GBM75778.1"/>
    <property type="molecule type" value="Genomic_DNA"/>
</dbReference>
<dbReference type="Proteomes" id="UP000499080">
    <property type="component" value="Unassembled WGS sequence"/>
</dbReference>
<reference evidence="1 2" key="1">
    <citation type="journal article" date="2019" name="Sci. Rep.">
        <title>Orb-weaving spider Araneus ventricosus genome elucidates the spidroin gene catalogue.</title>
        <authorList>
            <person name="Kono N."/>
            <person name="Nakamura H."/>
            <person name="Ohtoshi R."/>
            <person name="Moran D.A.P."/>
            <person name="Shinohara A."/>
            <person name="Yoshida Y."/>
            <person name="Fujiwara M."/>
            <person name="Mori M."/>
            <person name="Tomita M."/>
            <person name="Arakawa K."/>
        </authorList>
    </citation>
    <scope>NUCLEOTIDE SEQUENCE [LARGE SCALE GENOMIC DNA]</scope>
</reference>
<evidence type="ECO:0000313" key="1">
    <source>
        <dbReference type="EMBL" id="GBM75778.1"/>
    </source>
</evidence>
<comment type="caution">
    <text evidence="1">The sequence shown here is derived from an EMBL/GenBank/DDBJ whole genome shotgun (WGS) entry which is preliminary data.</text>
</comment>
<keyword evidence="2" id="KW-1185">Reference proteome</keyword>